<dbReference type="EMBL" id="CAMAPE010000036">
    <property type="protein sequence ID" value="CAH9098574.1"/>
    <property type="molecule type" value="Genomic_DNA"/>
</dbReference>
<evidence type="ECO:0000313" key="3">
    <source>
        <dbReference type="Proteomes" id="UP001152484"/>
    </source>
</evidence>
<sequence length="115" mass="12982">MMYYGHIGWPVLVNPTLSLFIWAFGNETLRSILPTTFTFLSFLFSSFSPPSPNRPIFFFFFLSSPQSPPPPGNSASCSYPFFFSQSPTLFSSFVFFSFTYGCKIIGLSFGKHPIL</sequence>
<evidence type="ECO:0000313" key="2">
    <source>
        <dbReference type="EMBL" id="CAH9098574.1"/>
    </source>
</evidence>
<reference evidence="2" key="1">
    <citation type="submission" date="2022-07" db="EMBL/GenBank/DDBJ databases">
        <authorList>
            <person name="Macas J."/>
            <person name="Novak P."/>
            <person name="Neumann P."/>
        </authorList>
    </citation>
    <scope>NUCLEOTIDE SEQUENCE</scope>
</reference>
<protein>
    <submittedName>
        <fullName evidence="2">Uncharacterized protein</fullName>
    </submittedName>
</protein>
<feature type="transmembrane region" description="Helical" evidence="1">
    <location>
        <begin position="89"/>
        <end position="109"/>
    </location>
</feature>
<dbReference type="Proteomes" id="UP001152484">
    <property type="component" value="Unassembled WGS sequence"/>
</dbReference>
<keyword evidence="1" id="KW-0472">Membrane</keyword>
<evidence type="ECO:0000256" key="1">
    <source>
        <dbReference type="SAM" id="Phobius"/>
    </source>
</evidence>
<name>A0A9P1EE52_CUSEU</name>
<accession>A0A9P1EE52</accession>
<keyword evidence="1" id="KW-0812">Transmembrane</keyword>
<dbReference type="AlphaFoldDB" id="A0A9P1EE52"/>
<keyword evidence="1" id="KW-1133">Transmembrane helix</keyword>
<proteinExistence type="predicted"/>
<gene>
    <name evidence="2" type="ORF">CEURO_LOCUS14302</name>
</gene>
<organism evidence="2 3">
    <name type="scientific">Cuscuta europaea</name>
    <name type="common">European dodder</name>
    <dbReference type="NCBI Taxonomy" id="41803"/>
    <lineage>
        <taxon>Eukaryota</taxon>
        <taxon>Viridiplantae</taxon>
        <taxon>Streptophyta</taxon>
        <taxon>Embryophyta</taxon>
        <taxon>Tracheophyta</taxon>
        <taxon>Spermatophyta</taxon>
        <taxon>Magnoliopsida</taxon>
        <taxon>eudicotyledons</taxon>
        <taxon>Gunneridae</taxon>
        <taxon>Pentapetalae</taxon>
        <taxon>asterids</taxon>
        <taxon>lamiids</taxon>
        <taxon>Solanales</taxon>
        <taxon>Convolvulaceae</taxon>
        <taxon>Cuscuteae</taxon>
        <taxon>Cuscuta</taxon>
        <taxon>Cuscuta subgen. Cuscuta</taxon>
    </lineage>
</organism>
<keyword evidence="3" id="KW-1185">Reference proteome</keyword>
<feature type="transmembrane region" description="Helical" evidence="1">
    <location>
        <begin position="6"/>
        <end position="24"/>
    </location>
</feature>
<comment type="caution">
    <text evidence="2">The sequence shown here is derived from an EMBL/GenBank/DDBJ whole genome shotgun (WGS) entry which is preliminary data.</text>
</comment>